<name>A0ABQ9EKE1_TEGGR</name>
<dbReference type="Proteomes" id="UP001217089">
    <property type="component" value="Unassembled WGS sequence"/>
</dbReference>
<evidence type="ECO:0000256" key="12">
    <source>
        <dbReference type="ARBA" id="ARBA00048679"/>
    </source>
</evidence>
<evidence type="ECO:0000256" key="7">
    <source>
        <dbReference type="ARBA" id="ARBA00022737"/>
    </source>
</evidence>
<evidence type="ECO:0000313" key="17">
    <source>
        <dbReference type="Proteomes" id="UP001217089"/>
    </source>
</evidence>
<keyword evidence="6" id="KW-0808">Transferase</keyword>
<keyword evidence="8" id="KW-0418">Kinase</keyword>
<evidence type="ECO:0000313" key="16">
    <source>
        <dbReference type="EMBL" id="KAJ8304861.1"/>
    </source>
</evidence>
<dbReference type="InterPro" id="IPR011009">
    <property type="entry name" value="Kinase-like_dom_sf"/>
</dbReference>
<comment type="catalytic activity">
    <reaction evidence="12">
        <text>L-seryl-[protein] + ATP = O-phospho-L-seryl-[protein] + ADP + H(+)</text>
        <dbReference type="Rhea" id="RHEA:17989"/>
        <dbReference type="Rhea" id="RHEA-COMP:9863"/>
        <dbReference type="Rhea" id="RHEA-COMP:11604"/>
        <dbReference type="ChEBI" id="CHEBI:15378"/>
        <dbReference type="ChEBI" id="CHEBI:29999"/>
        <dbReference type="ChEBI" id="CHEBI:30616"/>
        <dbReference type="ChEBI" id="CHEBI:83421"/>
        <dbReference type="ChEBI" id="CHEBI:456216"/>
        <dbReference type="EC" id="2.7.11.1"/>
    </reaction>
</comment>
<feature type="region of interest" description="Disordered" evidence="13">
    <location>
        <begin position="226"/>
        <end position="246"/>
    </location>
</feature>
<dbReference type="SMART" id="SM00745">
    <property type="entry name" value="MIT"/>
    <property type="match status" value="1"/>
</dbReference>
<evidence type="ECO:0000256" key="5">
    <source>
        <dbReference type="ARBA" id="ARBA00022527"/>
    </source>
</evidence>
<evidence type="ECO:0000256" key="10">
    <source>
        <dbReference type="ARBA" id="ARBA00032242"/>
    </source>
</evidence>
<sequence>MVKAMMYMRENNVAHMDLKPQNILLSSSSHPILKVADFGFAKHVFVGDKMRVMRGSPLYMAPEIICSRAYDARVDLWSIGVILYECLFGRAPFASRNFQELENKIKDSKPVELPYGVEVSEDCRDLLLRLLQRRPDDRISFVDFFNHPFVDIKHVPSTESLSQAIEMVSKAVEEDKKGNYKEAIQLYCDTLEYFMAAIHLCTNEKNVHKKEAIRKKVKEYMHRAEELKTQMKPQKQNHKLERSQSSDPIEELMELFKDDEEQLAALKVLKGAELENSQEDYESAMKHYELGLTSVIKALKEVSFLFFLVLLHLRKRKKKRFRLYIFIGHFDNLCIIKATKWMTEAEKIKQFLSVSV</sequence>
<evidence type="ECO:0000256" key="1">
    <source>
        <dbReference type="ARBA" id="ARBA00004496"/>
    </source>
</evidence>
<evidence type="ECO:0000256" key="6">
    <source>
        <dbReference type="ARBA" id="ARBA00022679"/>
    </source>
</evidence>
<organism evidence="16 17">
    <name type="scientific">Tegillarca granosa</name>
    <name type="common">Malaysian cockle</name>
    <name type="synonym">Anadara granosa</name>
    <dbReference type="NCBI Taxonomy" id="220873"/>
    <lineage>
        <taxon>Eukaryota</taxon>
        <taxon>Metazoa</taxon>
        <taxon>Spiralia</taxon>
        <taxon>Lophotrochozoa</taxon>
        <taxon>Mollusca</taxon>
        <taxon>Bivalvia</taxon>
        <taxon>Autobranchia</taxon>
        <taxon>Pteriomorphia</taxon>
        <taxon>Arcoida</taxon>
        <taxon>Arcoidea</taxon>
        <taxon>Arcidae</taxon>
        <taxon>Tegillarca</taxon>
    </lineage>
</organism>
<dbReference type="InterPro" id="IPR045269">
    <property type="entry name" value="Atg1-like"/>
</dbReference>
<evidence type="ECO:0000256" key="2">
    <source>
        <dbReference type="ARBA" id="ARBA00012513"/>
    </source>
</evidence>
<dbReference type="PROSITE" id="PS00108">
    <property type="entry name" value="PROTEIN_KINASE_ST"/>
    <property type="match status" value="1"/>
</dbReference>
<dbReference type="PANTHER" id="PTHR24348:SF65">
    <property type="entry name" value="SERINE_THREONINE-PROTEIN KINASE ULK3"/>
    <property type="match status" value="1"/>
</dbReference>
<evidence type="ECO:0000256" key="14">
    <source>
        <dbReference type="SAM" id="Phobius"/>
    </source>
</evidence>
<keyword evidence="9" id="KW-0072">Autophagy</keyword>
<evidence type="ECO:0000256" key="9">
    <source>
        <dbReference type="ARBA" id="ARBA00023006"/>
    </source>
</evidence>
<keyword evidence="7" id="KW-0677">Repeat</keyword>
<dbReference type="InterPro" id="IPR008271">
    <property type="entry name" value="Ser/Thr_kinase_AS"/>
</dbReference>
<dbReference type="InterPro" id="IPR036181">
    <property type="entry name" value="MIT_dom_sf"/>
</dbReference>
<keyword evidence="14" id="KW-1133">Transmembrane helix</keyword>
<keyword evidence="17" id="KW-1185">Reference proteome</keyword>
<keyword evidence="4" id="KW-0963">Cytoplasm</keyword>
<dbReference type="Gene3D" id="1.20.58.80">
    <property type="entry name" value="Phosphotransferase system, lactose/cellobiose-type IIA subunit"/>
    <property type="match status" value="2"/>
</dbReference>
<dbReference type="SUPFAM" id="SSF56112">
    <property type="entry name" value="Protein kinase-like (PK-like)"/>
    <property type="match status" value="1"/>
</dbReference>
<dbReference type="InterPro" id="IPR000719">
    <property type="entry name" value="Prot_kinase_dom"/>
</dbReference>
<dbReference type="Pfam" id="PF04212">
    <property type="entry name" value="MIT"/>
    <property type="match status" value="1"/>
</dbReference>
<gene>
    <name evidence="16" type="ORF">KUTeg_018444</name>
</gene>
<keyword evidence="5" id="KW-0723">Serine/threonine-protein kinase</keyword>
<dbReference type="SMART" id="SM00220">
    <property type="entry name" value="S_TKc"/>
    <property type="match status" value="1"/>
</dbReference>
<comment type="caution">
    <text evidence="16">The sequence shown here is derived from an EMBL/GenBank/DDBJ whole genome shotgun (WGS) entry which is preliminary data.</text>
</comment>
<dbReference type="SUPFAM" id="SSF116846">
    <property type="entry name" value="MIT domain"/>
    <property type="match status" value="1"/>
</dbReference>
<protein>
    <recommendedName>
        <fullName evidence="3">Serine/threonine-protein kinase ULK3</fullName>
        <ecNumber evidence="2">2.7.11.1</ecNumber>
    </recommendedName>
    <alternativeName>
        <fullName evidence="10">Unc-51-like kinase 3</fullName>
    </alternativeName>
</protein>
<evidence type="ECO:0000256" key="3">
    <source>
        <dbReference type="ARBA" id="ARBA00021644"/>
    </source>
</evidence>
<evidence type="ECO:0000256" key="4">
    <source>
        <dbReference type="ARBA" id="ARBA00022490"/>
    </source>
</evidence>
<reference evidence="16 17" key="1">
    <citation type="submission" date="2022-12" db="EMBL/GenBank/DDBJ databases">
        <title>Chromosome-level genome of Tegillarca granosa.</title>
        <authorList>
            <person name="Kim J."/>
        </authorList>
    </citation>
    <scope>NUCLEOTIDE SEQUENCE [LARGE SCALE GENOMIC DNA]</scope>
    <source>
        <strain evidence="16">Teg-2019</strain>
        <tissue evidence="16">Adductor muscle</tissue>
    </source>
</reference>
<dbReference type="PANTHER" id="PTHR24348">
    <property type="entry name" value="SERINE/THREONINE-PROTEIN KINASE UNC-51-RELATED"/>
    <property type="match status" value="1"/>
</dbReference>
<proteinExistence type="predicted"/>
<evidence type="ECO:0000256" key="11">
    <source>
        <dbReference type="ARBA" id="ARBA00047899"/>
    </source>
</evidence>
<feature type="transmembrane region" description="Helical" evidence="14">
    <location>
        <begin position="295"/>
        <end position="313"/>
    </location>
</feature>
<comment type="catalytic activity">
    <reaction evidence="11">
        <text>L-threonyl-[protein] + ATP = O-phospho-L-threonyl-[protein] + ADP + H(+)</text>
        <dbReference type="Rhea" id="RHEA:46608"/>
        <dbReference type="Rhea" id="RHEA-COMP:11060"/>
        <dbReference type="Rhea" id="RHEA-COMP:11605"/>
        <dbReference type="ChEBI" id="CHEBI:15378"/>
        <dbReference type="ChEBI" id="CHEBI:30013"/>
        <dbReference type="ChEBI" id="CHEBI:30616"/>
        <dbReference type="ChEBI" id="CHEBI:61977"/>
        <dbReference type="ChEBI" id="CHEBI:456216"/>
        <dbReference type="EC" id="2.7.11.1"/>
    </reaction>
</comment>
<feature type="domain" description="Protein kinase" evidence="15">
    <location>
        <begin position="1"/>
        <end position="150"/>
    </location>
</feature>
<dbReference type="InterPro" id="IPR007330">
    <property type="entry name" value="MIT_dom"/>
</dbReference>
<evidence type="ECO:0000259" key="15">
    <source>
        <dbReference type="PROSITE" id="PS50011"/>
    </source>
</evidence>
<keyword evidence="14" id="KW-0472">Membrane</keyword>
<evidence type="ECO:0000256" key="13">
    <source>
        <dbReference type="SAM" id="MobiDB-lite"/>
    </source>
</evidence>
<dbReference type="EC" id="2.7.11.1" evidence="2"/>
<accession>A0ABQ9EKE1</accession>
<dbReference type="Gene3D" id="1.10.510.10">
    <property type="entry name" value="Transferase(Phosphotransferase) domain 1"/>
    <property type="match status" value="1"/>
</dbReference>
<dbReference type="EMBL" id="JARBDR010000903">
    <property type="protein sequence ID" value="KAJ8304861.1"/>
    <property type="molecule type" value="Genomic_DNA"/>
</dbReference>
<evidence type="ECO:0000256" key="8">
    <source>
        <dbReference type="ARBA" id="ARBA00022777"/>
    </source>
</evidence>
<dbReference type="PROSITE" id="PS50011">
    <property type="entry name" value="PROTEIN_KINASE_DOM"/>
    <property type="match status" value="1"/>
</dbReference>
<comment type="subcellular location">
    <subcellularLocation>
        <location evidence="1">Cytoplasm</location>
    </subcellularLocation>
</comment>
<dbReference type="Pfam" id="PF00069">
    <property type="entry name" value="Pkinase"/>
    <property type="match status" value="1"/>
</dbReference>
<keyword evidence="14" id="KW-0812">Transmembrane</keyword>